<dbReference type="SUPFAM" id="SSF53098">
    <property type="entry name" value="Ribonuclease H-like"/>
    <property type="match status" value="1"/>
</dbReference>
<evidence type="ECO:0000259" key="2">
    <source>
        <dbReference type="PROSITE" id="PS50822"/>
    </source>
</evidence>
<protein>
    <recommendedName>
        <fullName evidence="2">Piwi domain-containing protein</fullName>
    </recommendedName>
</protein>
<evidence type="ECO:0000313" key="4">
    <source>
        <dbReference type="Proteomes" id="UP001159641"/>
    </source>
</evidence>
<keyword evidence="1" id="KW-0812">Transmembrane</keyword>
<proteinExistence type="predicted"/>
<gene>
    <name evidence="3" type="ORF">J1605_012696</name>
</gene>
<dbReference type="PROSITE" id="PS50822">
    <property type="entry name" value="PIWI"/>
    <property type="match status" value="1"/>
</dbReference>
<dbReference type="InterPro" id="IPR036397">
    <property type="entry name" value="RNaseH_sf"/>
</dbReference>
<accession>A0AB34GHZ4</accession>
<evidence type="ECO:0000313" key="3">
    <source>
        <dbReference type="EMBL" id="KAJ8779234.1"/>
    </source>
</evidence>
<dbReference type="Pfam" id="PF02171">
    <property type="entry name" value="Piwi"/>
    <property type="match status" value="1"/>
</dbReference>
<sequence>MEEGQAGNVERELLQGMTHGDAFTDRLLPPFSPRALKYEGLITRYILTFITVLSPRLTVIVVKKRVNARFFAQSGGRLQNPLPGTVIDVEVTRPEWYDFFIVSQAVRSGSVSPTHYNVIYDNSGLKPDHIQRLTYKLCHVYYNWPGVIRVPAPCQYAHKLAFLVGQSIHREPNLSLSNRLYYL</sequence>
<keyword evidence="1" id="KW-1133">Transmembrane helix</keyword>
<dbReference type="PANTHER" id="PTHR22891">
    <property type="entry name" value="EUKARYOTIC TRANSLATION INITIATION FACTOR 2C"/>
    <property type="match status" value="1"/>
</dbReference>
<name>A0AB34GHZ4_ESCRO</name>
<feature type="domain" description="Piwi" evidence="2">
    <location>
        <begin position="54"/>
        <end position="169"/>
    </location>
</feature>
<comment type="caution">
    <text evidence="3">The sequence shown here is derived from an EMBL/GenBank/DDBJ whole genome shotgun (WGS) entry which is preliminary data.</text>
</comment>
<dbReference type="GO" id="GO:0003676">
    <property type="term" value="F:nucleic acid binding"/>
    <property type="evidence" value="ECO:0007669"/>
    <property type="project" value="InterPro"/>
</dbReference>
<reference evidence="3 4" key="1">
    <citation type="submission" date="2022-11" db="EMBL/GenBank/DDBJ databases">
        <title>Whole genome sequence of Eschrichtius robustus ER-17-0199.</title>
        <authorList>
            <person name="Bruniche-Olsen A."/>
            <person name="Black A.N."/>
            <person name="Fields C.J."/>
            <person name="Walden K."/>
            <person name="Dewoody J.A."/>
        </authorList>
    </citation>
    <scope>NUCLEOTIDE SEQUENCE [LARGE SCALE GENOMIC DNA]</scope>
    <source>
        <strain evidence="3">ER-17-0199</strain>
        <tissue evidence="3">Blubber</tissue>
    </source>
</reference>
<dbReference type="Gene3D" id="3.30.420.10">
    <property type="entry name" value="Ribonuclease H-like superfamily/Ribonuclease H"/>
    <property type="match status" value="1"/>
</dbReference>
<evidence type="ECO:0000256" key="1">
    <source>
        <dbReference type="SAM" id="Phobius"/>
    </source>
</evidence>
<dbReference type="InterPro" id="IPR003165">
    <property type="entry name" value="Piwi"/>
</dbReference>
<organism evidence="3 4">
    <name type="scientific">Eschrichtius robustus</name>
    <name type="common">California gray whale</name>
    <name type="synonym">Eschrichtius gibbosus</name>
    <dbReference type="NCBI Taxonomy" id="9764"/>
    <lineage>
        <taxon>Eukaryota</taxon>
        <taxon>Metazoa</taxon>
        <taxon>Chordata</taxon>
        <taxon>Craniata</taxon>
        <taxon>Vertebrata</taxon>
        <taxon>Euteleostomi</taxon>
        <taxon>Mammalia</taxon>
        <taxon>Eutheria</taxon>
        <taxon>Laurasiatheria</taxon>
        <taxon>Artiodactyla</taxon>
        <taxon>Whippomorpha</taxon>
        <taxon>Cetacea</taxon>
        <taxon>Mysticeti</taxon>
        <taxon>Eschrichtiidae</taxon>
        <taxon>Eschrichtius</taxon>
    </lineage>
</organism>
<feature type="transmembrane region" description="Helical" evidence="1">
    <location>
        <begin position="42"/>
        <end position="62"/>
    </location>
</feature>
<dbReference type="AlphaFoldDB" id="A0AB34GHZ4"/>
<keyword evidence="4" id="KW-1185">Reference proteome</keyword>
<dbReference type="Proteomes" id="UP001159641">
    <property type="component" value="Unassembled WGS sequence"/>
</dbReference>
<keyword evidence="1" id="KW-0472">Membrane</keyword>
<dbReference type="SMART" id="SM00950">
    <property type="entry name" value="Piwi"/>
    <property type="match status" value="1"/>
</dbReference>
<dbReference type="InterPro" id="IPR012337">
    <property type="entry name" value="RNaseH-like_sf"/>
</dbReference>
<dbReference type="EMBL" id="JAIQCJ010002228">
    <property type="protein sequence ID" value="KAJ8779234.1"/>
    <property type="molecule type" value="Genomic_DNA"/>
</dbReference>